<dbReference type="STRING" id="3880.A0A072UNC9"/>
<comment type="subcellular location">
    <subcellularLocation>
        <location evidence="1">Nucleus</location>
    </subcellularLocation>
</comment>
<evidence type="ECO:0000313" key="8">
    <source>
        <dbReference type="Proteomes" id="UP000002051"/>
    </source>
</evidence>
<evidence type="ECO:0000256" key="3">
    <source>
        <dbReference type="ARBA" id="ARBA00023163"/>
    </source>
</evidence>
<keyword evidence="2" id="KW-0805">Transcription regulation</keyword>
<sequence>MDVATTISGGKMEYAKEILSPFSQTQNPKLNFDRWLLDCMALALKSRMDNIENPPPIMELFSKEHVESTHLLLDHSLCFKLSFMAANIAILEVAFEDTTKRVKNVCVVDFDIAMLKITTLTVNVDDENLKTIGELLGREVEFRNRVEFKPVNWDSEDIIGVNFAFNLYKMPDESMSTENPRDTLLRHVKSTRLALVGWEELPPINSESSSHPTKVECEIHIENIL</sequence>
<evidence type="ECO:0000256" key="2">
    <source>
        <dbReference type="ARBA" id="ARBA00023015"/>
    </source>
</evidence>
<proteinExistence type="inferred from homology"/>
<dbReference type="GO" id="GO:0006355">
    <property type="term" value="P:regulation of DNA-templated transcription"/>
    <property type="evidence" value="ECO:0000318"/>
    <property type="project" value="GO_Central"/>
</dbReference>
<protein>
    <submittedName>
        <fullName evidence="6">GRAS family transcription factor</fullName>
    </submittedName>
</protein>
<evidence type="ECO:0000256" key="4">
    <source>
        <dbReference type="ARBA" id="ARBA00023242"/>
    </source>
</evidence>
<name>A0A072UNC9_MEDTR</name>
<accession>A0A072UNC9</accession>
<evidence type="ECO:0000313" key="7">
    <source>
        <dbReference type="EnsemblPlants" id="KEH30563"/>
    </source>
</evidence>
<dbReference type="Proteomes" id="UP000002051">
    <property type="component" value="Chromosome 4"/>
</dbReference>
<reference evidence="6 8" key="1">
    <citation type="journal article" date="2011" name="Nature">
        <title>The Medicago genome provides insight into the evolution of rhizobial symbioses.</title>
        <authorList>
            <person name="Young N.D."/>
            <person name="Debelle F."/>
            <person name="Oldroyd G.E."/>
            <person name="Geurts R."/>
            <person name="Cannon S.B."/>
            <person name="Udvardi M.K."/>
            <person name="Benedito V.A."/>
            <person name="Mayer K.F."/>
            <person name="Gouzy J."/>
            <person name="Schoof H."/>
            <person name="Van de Peer Y."/>
            <person name="Proost S."/>
            <person name="Cook D.R."/>
            <person name="Meyers B.C."/>
            <person name="Spannagl M."/>
            <person name="Cheung F."/>
            <person name="De Mita S."/>
            <person name="Krishnakumar V."/>
            <person name="Gundlach H."/>
            <person name="Zhou S."/>
            <person name="Mudge J."/>
            <person name="Bharti A.K."/>
            <person name="Murray J.D."/>
            <person name="Naoumkina M.A."/>
            <person name="Rosen B."/>
            <person name="Silverstein K.A."/>
            <person name="Tang H."/>
            <person name="Rombauts S."/>
            <person name="Zhao P.X."/>
            <person name="Zhou P."/>
            <person name="Barbe V."/>
            <person name="Bardou P."/>
            <person name="Bechner M."/>
            <person name="Bellec A."/>
            <person name="Berger A."/>
            <person name="Berges H."/>
            <person name="Bidwell S."/>
            <person name="Bisseling T."/>
            <person name="Choisne N."/>
            <person name="Couloux A."/>
            <person name="Denny R."/>
            <person name="Deshpande S."/>
            <person name="Dai X."/>
            <person name="Doyle J.J."/>
            <person name="Dudez A.M."/>
            <person name="Farmer A.D."/>
            <person name="Fouteau S."/>
            <person name="Franken C."/>
            <person name="Gibelin C."/>
            <person name="Gish J."/>
            <person name="Goldstein S."/>
            <person name="Gonzalez A.J."/>
            <person name="Green P.J."/>
            <person name="Hallab A."/>
            <person name="Hartog M."/>
            <person name="Hua A."/>
            <person name="Humphray S.J."/>
            <person name="Jeong D.H."/>
            <person name="Jing Y."/>
            <person name="Jocker A."/>
            <person name="Kenton S.M."/>
            <person name="Kim D.J."/>
            <person name="Klee K."/>
            <person name="Lai H."/>
            <person name="Lang C."/>
            <person name="Lin S."/>
            <person name="Macmil S.L."/>
            <person name="Magdelenat G."/>
            <person name="Matthews L."/>
            <person name="McCorrison J."/>
            <person name="Monaghan E.L."/>
            <person name="Mun J.H."/>
            <person name="Najar F.Z."/>
            <person name="Nicholson C."/>
            <person name="Noirot C."/>
            <person name="O'Bleness M."/>
            <person name="Paule C.R."/>
            <person name="Poulain J."/>
            <person name="Prion F."/>
            <person name="Qin B."/>
            <person name="Qu C."/>
            <person name="Retzel E.F."/>
            <person name="Riddle C."/>
            <person name="Sallet E."/>
            <person name="Samain S."/>
            <person name="Samson N."/>
            <person name="Sanders I."/>
            <person name="Saurat O."/>
            <person name="Scarpelli C."/>
            <person name="Schiex T."/>
            <person name="Segurens B."/>
            <person name="Severin A.J."/>
            <person name="Sherrier D.J."/>
            <person name="Shi R."/>
            <person name="Sims S."/>
            <person name="Singer S.R."/>
            <person name="Sinharoy S."/>
            <person name="Sterck L."/>
            <person name="Viollet A."/>
            <person name="Wang B.B."/>
            <person name="Wang K."/>
            <person name="Wang M."/>
            <person name="Wang X."/>
            <person name="Warfsmann J."/>
            <person name="Weissenbach J."/>
            <person name="White D.D."/>
            <person name="White J.D."/>
            <person name="Wiley G.B."/>
            <person name="Wincker P."/>
            <person name="Xing Y."/>
            <person name="Yang L."/>
            <person name="Yao Z."/>
            <person name="Ying F."/>
            <person name="Zhai J."/>
            <person name="Zhou L."/>
            <person name="Zuber A."/>
            <person name="Denarie J."/>
            <person name="Dixon R.A."/>
            <person name="May G.D."/>
            <person name="Schwartz D.C."/>
            <person name="Rogers J."/>
            <person name="Quetier F."/>
            <person name="Town C.D."/>
            <person name="Roe B.A."/>
        </authorList>
    </citation>
    <scope>NUCLEOTIDE SEQUENCE [LARGE SCALE GENOMIC DNA]</scope>
    <source>
        <strain evidence="6">A17</strain>
        <strain evidence="7 8">cv. Jemalong A17</strain>
    </source>
</reference>
<comment type="similarity">
    <text evidence="5">Belongs to the GRAS family.</text>
</comment>
<keyword evidence="4" id="KW-0539">Nucleus</keyword>
<evidence type="ECO:0000313" key="6">
    <source>
        <dbReference type="EMBL" id="KEH30563.1"/>
    </source>
</evidence>
<dbReference type="GO" id="GO:0005634">
    <property type="term" value="C:nucleus"/>
    <property type="evidence" value="ECO:0000318"/>
    <property type="project" value="GO_Central"/>
</dbReference>
<dbReference type="AlphaFoldDB" id="A0A072UNC9"/>
<organism evidence="6 8">
    <name type="scientific">Medicago truncatula</name>
    <name type="common">Barrel medic</name>
    <name type="synonym">Medicago tribuloides</name>
    <dbReference type="NCBI Taxonomy" id="3880"/>
    <lineage>
        <taxon>Eukaryota</taxon>
        <taxon>Viridiplantae</taxon>
        <taxon>Streptophyta</taxon>
        <taxon>Embryophyta</taxon>
        <taxon>Tracheophyta</taxon>
        <taxon>Spermatophyta</taxon>
        <taxon>Magnoliopsida</taxon>
        <taxon>eudicotyledons</taxon>
        <taxon>Gunneridae</taxon>
        <taxon>Pentapetalae</taxon>
        <taxon>rosids</taxon>
        <taxon>fabids</taxon>
        <taxon>Fabales</taxon>
        <taxon>Fabaceae</taxon>
        <taxon>Papilionoideae</taxon>
        <taxon>50 kb inversion clade</taxon>
        <taxon>NPAAA clade</taxon>
        <taxon>Hologalegina</taxon>
        <taxon>IRL clade</taxon>
        <taxon>Trifolieae</taxon>
        <taxon>Medicago</taxon>
    </lineage>
</organism>
<dbReference type="PROSITE" id="PS50985">
    <property type="entry name" value="GRAS"/>
    <property type="match status" value="1"/>
</dbReference>
<comment type="caution">
    <text evidence="5">Lacks conserved residue(s) required for the propagation of feature annotation.</text>
</comment>
<keyword evidence="3" id="KW-0804">Transcription</keyword>
<gene>
    <name evidence="6" type="ordered locus">MTR_4g074310</name>
</gene>
<dbReference type="GO" id="GO:0043565">
    <property type="term" value="F:sequence-specific DNA binding"/>
    <property type="evidence" value="ECO:0000318"/>
    <property type="project" value="GO_Central"/>
</dbReference>
<dbReference type="Pfam" id="PF03514">
    <property type="entry name" value="GRAS"/>
    <property type="match status" value="1"/>
</dbReference>
<dbReference type="EnsemblPlants" id="KEH30563">
    <property type="protein sequence ID" value="KEH30563"/>
    <property type="gene ID" value="MTR_4g074310"/>
</dbReference>
<dbReference type="GO" id="GO:0003700">
    <property type="term" value="F:DNA-binding transcription factor activity"/>
    <property type="evidence" value="ECO:0000318"/>
    <property type="project" value="GO_Central"/>
</dbReference>
<dbReference type="EMBL" id="CM001220">
    <property type="protein sequence ID" value="KEH30563.1"/>
    <property type="molecule type" value="Genomic_DNA"/>
</dbReference>
<reference evidence="6 8" key="2">
    <citation type="journal article" date="2014" name="BMC Genomics">
        <title>An improved genome release (version Mt4.0) for the model legume Medicago truncatula.</title>
        <authorList>
            <person name="Tang H."/>
            <person name="Krishnakumar V."/>
            <person name="Bidwell S."/>
            <person name="Rosen B."/>
            <person name="Chan A."/>
            <person name="Zhou S."/>
            <person name="Gentzbittel L."/>
            <person name="Childs K.L."/>
            <person name="Yandell M."/>
            <person name="Gundlach H."/>
            <person name="Mayer K.F."/>
            <person name="Schwartz D.C."/>
            <person name="Town C.D."/>
        </authorList>
    </citation>
    <scope>GENOME REANNOTATION</scope>
    <source>
        <strain evidence="6">A17</strain>
        <strain evidence="7 8">cv. Jemalong A17</strain>
    </source>
</reference>
<dbReference type="InterPro" id="IPR005202">
    <property type="entry name" value="TF_GRAS"/>
</dbReference>
<evidence type="ECO:0000256" key="5">
    <source>
        <dbReference type="PROSITE-ProRule" id="PRU01191"/>
    </source>
</evidence>
<evidence type="ECO:0000256" key="1">
    <source>
        <dbReference type="ARBA" id="ARBA00004123"/>
    </source>
</evidence>
<dbReference type="HOGENOM" id="CLU_1231493_0_0_1"/>
<dbReference type="GO" id="GO:0009610">
    <property type="term" value="P:response to symbiotic fungus"/>
    <property type="evidence" value="ECO:0007669"/>
    <property type="project" value="UniProtKB-ARBA"/>
</dbReference>
<reference evidence="7" key="3">
    <citation type="submission" date="2015-04" db="UniProtKB">
        <authorList>
            <consortium name="EnsemblPlants"/>
        </authorList>
    </citation>
    <scope>IDENTIFICATION</scope>
    <source>
        <strain evidence="7">cv. Jemalong A17</strain>
    </source>
</reference>
<keyword evidence="8" id="KW-1185">Reference proteome</keyword>